<evidence type="ECO:0000313" key="1">
    <source>
        <dbReference type="EMBL" id="GAJ16655.1"/>
    </source>
</evidence>
<proteinExistence type="predicted"/>
<dbReference type="AlphaFoldDB" id="X1VXS0"/>
<feature type="non-terminal residue" evidence="1">
    <location>
        <position position="50"/>
    </location>
</feature>
<comment type="caution">
    <text evidence="1">The sequence shown here is derived from an EMBL/GenBank/DDBJ whole genome shotgun (WGS) entry which is preliminary data.</text>
</comment>
<sequence>NDINEEGLDETAKMVKSKFGSQVLSIIADVSIGDEVNQMRKKAFSTFDNI</sequence>
<organism evidence="1">
    <name type="scientific">marine sediment metagenome</name>
    <dbReference type="NCBI Taxonomy" id="412755"/>
    <lineage>
        <taxon>unclassified sequences</taxon>
        <taxon>metagenomes</taxon>
        <taxon>ecological metagenomes</taxon>
    </lineage>
</organism>
<accession>X1VXS0</accession>
<reference evidence="1" key="1">
    <citation type="journal article" date="2014" name="Front. Microbiol.">
        <title>High frequency of phylogenetically diverse reductive dehalogenase-homologous genes in deep subseafloor sedimentary metagenomes.</title>
        <authorList>
            <person name="Kawai M."/>
            <person name="Futagami T."/>
            <person name="Toyoda A."/>
            <person name="Takaki Y."/>
            <person name="Nishi S."/>
            <person name="Hori S."/>
            <person name="Arai W."/>
            <person name="Tsubouchi T."/>
            <person name="Morono Y."/>
            <person name="Uchiyama I."/>
            <person name="Ito T."/>
            <person name="Fujiyama A."/>
            <person name="Inagaki F."/>
            <person name="Takami H."/>
        </authorList>
    </citation>
    <scope>NUCLEOTIDE SEQUENCE</scope>
    <source>
        <strain evidence="1">Expedition CK06-06</strain>
    </source>
</reference>
<name>X1VXS0_9ZZZZ</name>
<feature type="non-terminal residue" evidence="1">
    <location>
        <position position="1"/>
    </location>
</feature>
<protein>
    <submittedName>
        <fullName evidence="1">Uncharacterized protein</fullName>
    </submittedName>
</protein>
<dbReference type="EMBL" id="BARW01042850">
    <property type="protein sequence ID" value="GAJ16655.1"/>
    <property type="molecule type" value="Genomic_DNA"/>
</dbReference>
<gene>
    <name evidence="1" type="ORF">S12H4_63213</name>
</gene>